<name>A0A6A3E5K7_9STRA</name>
<dbReference type="Proteomes" id="UP000440367">
    <property type="component" value="Unassembled WGS sequence"/>
</dbReference>
<sequence>MAELHRFDDEDAFAETNTVIMQISICISNLIRLSIAHHQVRSLINRNSQSKERLKVELTEFVAGGGNRCLLLQRNYGQSMGITLPSQV</sequence>
<dbReference type="EMBL" id="QXGF01001806">
    <property type="protein sequence ID" value="KAE8927696.1"/>
    <property type="molecule type" value="Genomic_DNA"/>
</dbReference>
<evidence type="ECO:0000313" key="9">
    <source>
        <dbReference type="Proteomes" id="UP000440367"/>
    </source>
</evidence>
<evidence type="ECO:0000313" key="11">
    <source>
        <dbReference type="Proteomes" id="UP000460718"/>
    </source>
</evidence>
<reference evidence="7 8" key="1">
    <citation type="submission" date="2018-08" db="EMBL/GenBank/DDBJ databases">
        <title>Genomic investigation of the strawberry pathogen Phytophthora fragariae indicates pathogenicity is determined by transcriptional variation in three key races.</title>
        <authorList>
            <person name="Adams T.M."/>
            <person name="Armitage A.D."/>
            <person name="Sobczyk M.K."/>
            <person name="Bates H.J."/>
            <person name="Dunwell J.M."/>
            <person name="Nellist C.F."/>
            <person name="Harrison R.J."/>
        </authorList>
    </citation>
    <scope>NUCLEOTIDE SEQUENCE [LARGE SCALE GENOMIC DNA]</scope>
    <source>
        <strain evidence="5 9">BC-1</strain>
        <strain evidence="6 12">BC-23</strain>
        <strain evidence="4 8">NOV-27</strain>
        <strain evidence="3 10">NOV-5</strain>
        <strain evidence="1 7">NOV-9</strain>
        <strain evidence="2 11">SCRP245</strain>
    </source>
</reference>
<dbReference type="EMBL" id="QXFW01001844">
    <property type="protein sequence ID" value="KAE8985111.1"/>
    <property type="molecule type" value="Genomic_DNA"/>
</dbReference>
<dbReference type="Proteomes" id="UP000440732">
    <property type="component" value="Unassembled WGS sequence"/>
</dbReference>
<evidence type="ECO:0000313" key="5">
    <source>
        <dbReference type="EMBL" id="KAE9195603.1"/>
    </source>
</evidence>
<evidence type="ECO:0000313" key="3">
    <source>
        <dbReference type="EMBL" id="KAE9109030.1"/>
    </source>
</evidence>
<comment type="caution">
    <text evidence="1">The sequence shown here is derived from an EMBL/GenBank/DDBJ whole genome shotgun (WGS) entry which is preliminary data.</text>
</comment>
<evidence type="ECO:0000313" key="12">
    <source>
        <dbReference type="Proteomes" id="UP000476176"/>
    </source>
</evidence>
<evidence type="ECO:0000313" key="4">
    <source>
        <dbReference type="EMBL" id="KAE9184709.1"/>
    </source>
</evidence>
<evidence type="ECO:0000313" key="1">
    <source>
        <dbReference type="EMBL" id="KAE8927696.1"/>
    </source>
</evidence>
<evidence type="ECO:0000313" key="6">
    <source>
        <dbReference type="EMBL" id="KAE9199225.1"/>
    </source>
</evidence>
<evidence type="ECO:0000313" key="8">
    <source>
        <dbReference type="Proteomes" id="UP000433483"/>
    </source>
</evidence>
<dbReference type="EMBL" id="QXGB01001849">
    <property type="protein sequence ID" value="KAE9184709.1"/>
    <property type="molecule type" value="Genomic_DNA"/>
</dbReference>
<dbReference type="Proteomes" id="UP000429523">
    <property type="component" value="Unassembled WGS sequence"/>
</dbReference>
<proteinExistence type="predicted"/>
<dbReference type="EMBL" id="QXGC01001623">
    <property type="protein sequence ID" value="KAE9199225.1"/>
    <property type="molecule type" value="Genomic_DNA"/>
</dbReference>
<organism evidence="1 7">
    <name type="scientific">Phytophthora fragariae</name>
    <dbReference type="NCBI Taxonomy" id="53985"/>
    <lineage>
        <taxon>Eukaryota</taxon>
        <taxon>Sar</taxon>
        <taxon>Stramenopiles</taxon>
        <taxon>Oomycota</taxon>
        <taxon>Peronosporomycetes</taxon>
        <taxon>Peronosporales</taxon>
        <taxon>Peronosporaceae</taxon>
        <taxon>Phytophthora</taxon>
    </lineage>
</organism>
<dbReference type="Proteomes" id="UP000433483">
    <property type="component" value="Unassembled WGS sequence"/>
</dbReference>
<protein>
    <submittedName>
        <fullName evidence="1">Uncharacterized protein</fullName>
    </submittedName>
</protein>
<keyword evidence="8" id="KW-1185">Reference proteome</keyword>
<evidence type="ECO:0000313" key="7">
    <source>
        <dbReference type="Proteomes" id="UP000429523"/>
    </source>
</evidence>
<evidence type="ECO:0000313" key="10">
    <source>
        <dbReference type="Proteomes" id="UP000440732"/>
    </source>
</evidence>
<accession>A0A6A3E5K7</accession>
<dbReference type="AlphaFoldDB" id="A0A6A3E5K7"/>
<dbReference type="EMBL" id="QXGD01001982">
    <property type="protein sequence ID" value="KAE9195603.1"/>
    <property type="molecule type" value="Genomic_DNA"/>
</dbReference>
<dbReference type="Proteomes" id="UP000460718">
    <property type="component" value="Unassembled WGS sequence"/>
</dbReference>
<dbReference type="EMBL" id="QXGA01001842">
    <property type="protein sequence ID" value="KAE9109030.1"/>
    <property type="molecule type" value="Genomic_DNA"/>
</dbReference>
<dbReference type="Proteomes" id="UP000476176">
    <property type="component" value="Unassembled WGS sequence"/>
</dbReference>
<evidence type="ECO:0000313" key="2">
    <source>
        <dbReference type="EMBL" id="KAE8985111.1"/>
    </source>
</evidence>
<gene>
    <name evidence="5" type="ORF">PF002_g23273</name>
    <name evidence="6" type="ORF">PF004_g19327</name>
    <name evidence="4" type="ORF">PF005_g21565</name>
    <name evidence="3" type="ORF">PF006_g20750</name>
    <name evidence="1" type="ORF">PF009_g22141</name>
    <name evidence="2" type="ORF">PF011_g20512</name>
</gene>